<name>A0A1H4BP76_9FIRM</name>
<protein>
    <recommendedName>
        <fullName evidence="4">Replication terminator protein</fullName>
    </recommendedName>
</protein>
<keyword evidence="3" id="KW-1185">Reference proteome</keyword>
<dbReference type="AlphaFoldDB" id="A0A1H4BP76"/>
<evidence type="ECO:0000313" key="3">
    <source>
        <dbReference type="Proteomes" id="UP000199394"/>
    </source>
</evidence>
<evidence type="ECO:0008006" key="4">
    <source>
        <dbReference type="Google" id="ProtNLM"/>
    </source>
</evidence>
<dbReference type="RefSeq" id="WP_090307410.1">
    <property type="nucleotide sequence ID" value="NZ_FNRK01000012.1"/>
</dbReference>
<dbReference type="Proteomes" id="UP000199394">
    <property type="component" value="Unassembled WGS sequence"/>
</dbReference>
<reference evidence="2 3" key="1">
    <citation type="submission" date="2016-10" db="EMBL/GenBank/DDBJ databases">
        <authorList>
            <person name="de Groot N.N."/>
        </authorList>
    </citation>
    <scope>NUCLEOTIDE SEQUENCE [LARGE SCALE GENOMIC DNA]</scope>
    <source>
        <strain evidence="2 3">SR12</strain>
    </source>
</reference>
<organism evidence="2 3">
    <name type="scientific">Eubacterium aggregans</name>
    <dbReference type="NCBI Taxonomy" id="81409"/>
    <lineage>
        <taxon>Bacteria</taxon>
        <taxon>Bacillati</taxon>
        <taxon>Bacillota</taxon>
        <taxon>Clostridia</taxon>
        <taxon>Eubacteriales</taxon>
        <taxon>Eubacteriaceae</taxon>
        <taxon>Eubacterium</taxon>
    </lineage>
</organism>
<accession>A0A1H4BP76</accession>
<dbReference type="EMBL" id="FNRK01000012">
    <property type="protein sequence ID" value="SEA49916.1"/>
    <property type="molecule type" value="Genomic_DNA"/>
</dbReference>
<gene>
    <name evidence="2" type="ORF">SAMN04515656_11222</name>
</gene>
<dbReference type="STRING" id="81409.SAMN04515656_11222"/>
<dbReference type="OrthoDB" id="1956472at2"/>
<sequence>MNLYEIGQERDMNGLGKMVEDAMNSIQQNILDQRTPGNAKRKIKIEITVEPGESRNLANIEYTVKTELAPLEGKSTGADVRNGMRPMASPEYYTDGQVGLHDVLDD</sequence>
<feature type="region of interest" description="Disordered" evidence="1">
    <location>
        <begin position="74"/>
        <end position="99"/>
    </location>
</feature>
<evidence type="ECO:0000313" key="2">
    <source>
        <dbReference type="EMBL" id="SEA49916.1"/>
    </source>
</evidence>
<evidence type="ECO:0000256" key="1">
    <source>
        <dbReference type="SAM" id="MobiDB-lite"/>
    </source>
</evidence>
<proteinExistence type="predicted"/>